<sequence length="477" mass="51348">MSVFDKLARLTKRRVQMLATASVMAVAMAPVQAETLADAMVAAYSHSGLLDQNRALLRAADEDVASTVAGLRPIVNWTADVTRSFSNSRSSATGAGTISSGDTDANVGLAAQLLLFDGGRTRLEIEAAKETVLATRQTLLSIEQQVLLRAVQAYMNLQRNYELVRLRQNNLRLIDEELRAARERFDVGEVTRTDVAQAEARRSASESALAAARGDLAQAIEEYAASTGHRPKRLTSAGPLPKISRSVESAKSVALRHHPDMIKTQHDIAAAELLVQAAEAATRPTVTLNGSLGVNDEFNSSSYSHAGSVGVQLSGPIYQGGRLSSQVRRAVAQRDAQRGLQHVIRHSVQANVGNAYAILRAAQSQVESGQSQIRAARVAFRGVQEEAKLGSRTTLDVLNAEQELLNAQSTLISAQSDVYIAAYAVLASMGQLTARDLNLAVQIYDPAAYYNLAKDAPTNRSKQGKQLDRVLQKLGKQ</sequence>
<dbReference type="Proteomes" id="UP000005954">
    <property type="component" value="Unassembled WGS sequence"/>
</dbReference>
<dbReference type="PANTHER" id="PTHR30026">
    <property type="entry name" value="OUTER MEMBRANE PROTEIN TOLC"/>
    <property type="match status" value="1"/>
</dbReference>
<keyword evidence="10" id="KW-1185">Reference proteome</keyword>
<dbReference type="EMBL" id="AALY01000001">
    <property type="protein sequence ID" value="EAP77743.1"/>
    <property type="molecule type" value="Genomic_DNA"/>
</dbReference>
<evidence type="ECO:0000256" key="8">
    <source>
        <dbReference type="SAM" id="SignalP"/>
    </source>
</evidence>
<dbReference type="GO" id="GO:0009279">
    <property type="term" value="C:cell outer membrane"/>
    <property type="evidence" value="ECO:0007669"/>
    <property type="project" value="UniProtKB-SubCell"/>
</dbReference>
<dbReference type="eggNOG" id="COG1538">
    <property type="taxonomic scope" value="Bacteria"/>
</dbReference>
<keyword evidence="7" id="KW-0998">Cell outer membrane</keyword>
<keyword evidence="3" id="KW-0813">Transport</keyword>
<reference evidence="9 10" key="1">
    <citation type="submission" date="2005-12" db="EMBL/GenBank/DDBJ databases">
        <authorList>
            <person name="Moran M.A."/>
            <person name="Ferriera S."/>
            <person name="Johnson J."/>
            <person name="Kravitz S."/>
            <person name="Halpern A."/>
            <person name="Remington K."/>
            <person name="Beeson K."/>
            <person name="Tran B."/>
            <person name="Rogers Y.-H."/>
            <person name="Friedman R."/>
            <person name="Venter J.C."/>
        </authorList>
    </citation>
    <scope>NUCLEOTIDE SEQUENCE [LARGE SCALE GENOMIC DNA]</scope>
    <source>
        <strain evidence="10">ATCC BAA-591 / DSM 15170 / ISM</strain>
    </source>
</reference>
<evidence type="ECO:0000256" key="1">
    <source>
        <dbReference type="ARBA" id="ARBA00004442"/>
    </source>
</evidence>
<evidence type="ECO:0000313" key="10">
    <source>
        <dbReference type="Proteomes" id="UP000005954"/>
    </source>
</evidence>
<gene>
    <name evidence="9" type="ORF">ISM_05600</name>
</gene>
<dbReference type="Pfam" id="PF02321">
    <property type="entry name" value="OEP"/>
    <property type="match status" value="2"/>
</dbReference>
<dbReference type="Gene3D" id="1.20.1600.10">
    <property type="entry name" value="Outer membrane efflux proteins (OEP)"/>
    <property type="match status" value="1"/>
</dbReference>
<proteinExistence type="inferred from homology"/>
<dbReference type="HOGENOM" id="CLU_012817_0_1_5"/>
<feature type="signal peptide" evidence="8">
    <location>
        <begin position="1"/>
        <end position="33"/>
    </location>
</feature>
<dbReference type="RefSeq" id="WP_009813144.1">
    <property type="nucleotide sequence ID" value="NZ_CH724156.1"/>
</dbReference>
<evidence type="ECO:0000256" key="6">
    <source>
        <dbReference type="ARBA" id="ARBA00023136"/>
    </source>
</evidence>
<protein>
    <submittedName>
        <fullName evidence="9">Type I secretion outer membrane protein, TolC family protein</fullName>
    </submittedName>
</protein>
<keyword evidence="8" id="KW-0732">Signal</keyword>
<comment type="caution">
    <text evidence="9">The sequence shown here is derived from an EMBL/GenBank/DDBJ whole genome shotgun (WGS) entry which is preliminary data.</text>
</comment>
<accession>A3SK62</accession>
<evidence type="ECO:0000256" key="3">
    <source>
        <dbReference type="ARBA" id="ARBA00022448"/>
    </source>
</evidence>
<comment type="subcellular location">
    <subcellularLocation>
        <location evidence="1">Cell outer membrane</location>
    </subcellularLocation>
</comment>
<evidence type="ECO:0000313" key="9">
    <source>
        <dbReference type="EMBL" id="EAP77743.1"/>
    </source>
</evidence>
<dbReference type="GO" id="GO:1990281">
    <property type="term" value="C:efflux pump complex"/>
    <property type="evidence" value="ECO:0007669"/>
    <property type="project" value="TreeGrafter"/>
</dbReference>
<dbReference type="NCBIfam" id="TIGR01844">
    <property type="entry name" value="type_I_sec_TolC"/>
    <property type="match status" value="1"/>
</dbReference>
<evidence type="ECO:0000256" key="5">
    <source>
        <dbReference type="ARBA" id="ARBA00022692"/>
    </source>
</evidence>
<evidence type="ECO:0000256" key="4">
    <source>
        <dbReference type="ARBA" id="ARBA00022452"/>
    </source>
</evidence>
<comment type="similarity">
    <text evidence="2">Belongs to the outer membrane factor (OMF) (TC 1.B.17) family.</text>
</comment>
<keyword evidence="5" id="KW-0812">Transmembrane</keyword>
<organism evidence="9 10">
    <name type="scientific">Roseovarius nubinhibens (strain ATCC BAA-591 / DSM 15170 / ISM)</name>
    <dbReference type="NCBI Taxonomy" id="89187"/>
    <lineage>
        <taxon>Bacteria</taxon>
        <taxon>Pseudomonadati</taxon>
        <taxon>Pseudomonadota</taxon>
        <taxon>Alphaproteobacteria</taxon>
        <taxon>Rhodobacterales</taxon>
        <taxon>Roseobacteraceae</taxon>
        <taxon>Roseovarius</taxon>
    </lineage>
</organism>
<name>A3SK62_ROSNI</name>
<dbReference type="STRING" id="89187.ISM_05600"/>
<dbReference type="InterPro" id="IPR003423">
    <property type="entry name" value="OMP_efflux"/>
</dbReference>
<dbReference type="GO" id="GO:0015562">
    <property type="term" value="F:efflux transmembrane transporter activity"/>
    <property type="evidence" value="ECO:0007669"/>
    <property type="project" value="InterPro"/>
</dbReference>
<dbReference type="GO" id="GO:0015288">
    <property type="term" value="F:porin activity"/>
    <property type="evidence" value="ECO:0007669"/>
    <property type="project" value="TreeGrafter"/>
</dbReference>
<dbReference type="SUPFAM" id="SSF56954">
    <property type="entry name" value="Outer membrane efflux proteins (OEP)"/>
    <property type="match status" value="1"/>
</dbReference>
<evidence type="ECO:0000256" key="7">
    <source>
        <dbReference type="ARBA" id="ARBA00023237"/>
    </source>
</evidence>
<feature type="chain" id="PRO_5002659211" evidence="8">
    <location>
        <begin position="34"/>
        <end position="477"/>
    </location>
</feature>
<dbReference type="InterPro" id="IPR051906">
    <property type="entry name" value="TolC-like"/>
</dbReference>
<dbReference type="AlphaFoldDB" id="A3SK62"/>
<evidence type="ECO:0000256" key="2">
    <source>
        <dbReference type="ARBA" id="ARBA00007613"/>
    </source>
</evidence>
<dbReference type="InterPro" id="IPR010130">
    <property type="entry name" value="T1SS_OMP_TolC"/>
</dbReference>
<dbReference type="PANTHER" id="PTHR30026:SF22">
    <property type="entry name" value="OUTER MEMBRANE EFFLUX PROTEIN"/>
    <property type="match status" value="1"/>
</dbReference>
<keyword evidence="6" id="KW-0472">Membrane</keyword>
<keyword evidence="4" id="KW-1134">Transmembrane beta strand</keyword>